<keyword evidence="8" id="KW-0256">Endoplasmic reticulum</keyword>
<keyword evidence="9" id="KW-0460">Magnesium</keyword>
<keyword evidence="14" id="KW-1185">Reference proteome</keyword>
<comment type="pathway">
    <text evidence="3">Protein modification; protein glycosylation.</text>
</comment>
<dbReference type="InterPro" id="IPR036424">
    <property type="entry name" value="UPP_synth-like_sf"/>
</dbReference>
<dbReference type="AlphaFoldDB" id="A0A642UPR4"/>
<name>A0A642UPR4_9ASCO</name>
<protein>
    <recommendedName>
        <fullName evidence="5">ditrans,polycis-polyprenyl diphosphate synthase [(2E,6E)-farnesyldiphosphate specific]</fullName>
        <ecNumber evidence="5">2.5.1.87</ecNumber>
    </recommendedName>
</protein>
<dbReference type="InterPro" id="IPR038887">
    <property type="entry name" value="Nus1/NgBR"/>
</dbReference>
<dbReference type="Proteomes" id="UP000761534">
    <property type="component" value="Unassembled WGS sequence"/>
</dbReference>
<keyword evidence="6" id="KW-0808">Transferase</keyword>
<keyword evidence="10" id="KW-1133">Transmembrane helix</keyword>
<evidence type="ECO:0000256" key="4">
    <source>
        <dbReference type="ARBA" id="ARBA00005432"/>
    </source>
</evidence>
<comment type="subcellular location">
    <subcellularLocation>
        <location evidence="2">Endoplasmic reticulum membrane</location>
    </subcellularLocation>
</comment>
<evidence type="ECO:0000256" key="2">
    <source>
        <dbReference type="ARBA" id="ARBA00004586"/>
    </source>
</evidence>
<dbReference type="EMBL" id="SWFS01000494">
    <property type="protein sequence ID" value="KAA8900838.1"/>
    <property type="molecule type" value="Genomic_DNA"/>
</dbReference>
<evidence type="ECO:0000256" key="11">
    <source>
        <dbReference type="ARBA" id="ARBA00023136"/>
    </source>
</evidence>
<evidence type="ECO:0000256" key="12">
    <source>
        <dbReference type="ARBA" id="ARBA00047353"/>
    </source>
</evidence>
<dbReference type="EC" id="2.5.1.87" evidence="5"/>
<dbReference type="OrthoDB" id="4088254at2759"/>
<comment type="cofactor">
    <cofactor evidence="1">
        <name>Mg(2+)</name>
        <dbReference type="ChEBI" id="CHEBI:18420"/>
    </cofactor>
</comment>
<evidence type="ECO:0000256" key="6">
    <source>
        <dbReference type="ARBA" id="ARBA00022679"/>
    </source>
</evidence>
<keyword evidence="7" id="KW-0812">Transmembrane</keyword>
<reference evidence="13" key="1">
    <citation type="journal article" date="2019" name="G3 (Bethesda)">
        <title>Genome Assemblies of Two Rare Opportunistic Yeast Pathogens: Diutina rugosa (syn. Candida rugosa) and Trichomonascus ciferrii (syn. Candida ciferrii).</title>
        <authorList>
            <person name="Mixao V."/>
            <person name="Saus E."/>
            <person name="Hansen A.P."/>
            <person name="Lass-Florl C."/>
            <person name="Gabaldon T."/>
        </authorList>
    </citation>
    <scope>NUCLEOTIDE SEQUENCE</scope>
    <source>
        <strain evidence="13">CBS 4856</strain>
    </source>
</reference>
<dbReference type="UniPathway" id="UPA00378"/>
<evidence type="ECO:0000256" key="9">
    <source>
        <dbReference type="ARBA" id="ARBA00022842"/>
    </source>
</evidence>
<organism evidence="13 14">
    <name type="scientific">Trichomonascus ciferrii</name>
    <dbReference type="NCBI Taxonomy" id="44093"/>
    <lineage>
        <taxon>Eukaryota</taxon>
        <taxon>Fungi</taxon>
        <taxon>Dikarya</taxon>
        <taxon>Ascomycota</taxon>
        <taxon>Saccharomycotina</taxon>
        <taxon>Dipodascomycetes</taxon>
        <taxon>Dipodascales</taxon>
        <taxon>Trichomonascaceae</taxon>
        <taxon>Trichomonascus</taxon>
        <taxon>Trichomonascus ciferrii complex</taxon>
    </lineage>
</organism>
<comment type="similarity">
    <text evidence="4">Belongs to the UPP synthase family.</text>
</comment>
<evidence type="ECO:0000256" key="3">
    <source>
        <dbReference type="ARBA" id="ARBA00004922"/>
    </source>
</evidence>
<dbReference type="GO" id="GO:0045547">
    <property type="term" value="F:ditrans,polycis-polyprenyl diphosphate synthase [(2E,6E)-farnesyl diphosphate specific] activity"/>
    <property type="evidence" value="ECO:0007669"/>
    <property type="project" value="UniProtKB-EC"/>
</dbReference>
<dbReference type="Gene3D" id="3.40.1180.10">
    <property type="entry name" value="Decaprenyl diphosphate synthase-like"/>
    <property type="match status" value="1"/>
</dbReference>
<evidence type="ECO:0000256" key="10">
    <source>
        <dbReference type="ARBA" id="ARBA00022989"/>
    </source>
</evidence>
<dbReference type="GO" id="GO:0005789">
    <property type="term" value="C:endoplasmic reticulum membrane"/>
    <property type="evidence" value="ECO:0007669"/>
    <property type="project" value="UniProtKB-SubCell"/>
</dbReference>
<dbReference type="VEuPathDB" id="FungiDB:TRICI_006123"/>
<proteinExistence type="inferred from homology"/>
<evidence type="ECO:0000256" key="1">
    <source>
        <dbReference type="ARBA" id="ARBA00001946"/>
    </source>
</evidence>
<gene>
    <name evidence="13" type="ORF">TRICI_006123</name>
</gene>
<evidence type="ECO:0000313" key="13">
    <source>
        <dbReference type="EMBL" id="KAA8900838.1"/>
    </source>
</evidence>
<evidence type="ECO:0000313" key="14">
    <source>
        <dbReference type="Proteomes" id="UP000761534"/>
    </source>
</evidence>
<dbReference type="GO" id="GO:1904423">
    <property type="term" value="C:dehydrodolichyl diphosphate synthase complex"/>
    <property type="evidence" value="ECO:0007669"/>
    <property type="project" value="InterPro"/>
</dbReference>
<dbReference type="SUPFAM" id="SSF64005">
    <property type="entry name" value="Undecaprenyl diphosphate synthase"/>
    <property type="match status" value="1"/>
</dbReference>
<comment type="caution">
    <text evidence="13">The sequence shown here is derived from an EMBL/GenBank/DDBJ whole genome shotgun (WGS) entry which is preliminary data.</text>
</comment>
<evidence type="ECO:0000256" key="7">
    <source>
        <dbReference type="ARBA" id="ARBA00022692"/>
    </source>
</evidence>
<dbReference type="PANTHER" id="PTHR21528">
    <property type="entry name" value="DEHYDRODOLICHYL DIPHOSPHATE SYNTHASE COMPLEX SUBUNIT NUS1"/>
    <property type="match status" value="1"/>
</dbReference>
<evidence type="ECO:0000256" key="5">
    <source>
        <dbReference type="ARBA" id="ARBA00012596"/>
    </source>
</evidence>
<dbReference type="PANTHER" id="PTHR21528:SF0">
    <property type="entry name" value="DEHYDRODOLICHYL DIPHOSPHATE SYNTHASE COMPLEX SUBUNIT NUS1"/>
    <property type="match status" value="1"/>
</dbReference>
<comment type="catalytic activity">
    <reaction evidence="12">
        <text>n isopentenyl diphosphate + (2E,6E)-farnesyl diphosphate = a di-trans,poly-cis-polyprenyl diphosphate + n diphosphate</text>
        <dbReference type="Rhea" id="RHEA:53008"/>
        <dbReference type="Rhea" id="RHEA-COMP:19494"/>
        <dbReference type="ChEBI" id="CHEBI:33019"/>
        <dbReference type="ChEBI" id="CHEBI:128769"/>
        <dbReference type="ChEBI" id="CHEBI:136960"/>
        <dbReference type="ChEBI" id="CHEBI:175763"/>
        <dbReference type="EC" id="2.5.1.87"/>
    </reaction>
</comment>
<accession>A0A642UPR4</accession>
<sequence length="391" mass="44203">MSAELYKVKVANDDRVYTPKTYGMEGLVFKGFNVDDIFVAGSNGTYVRQPNMWELLKFHIFRSILNLVLALVGYYDSIPELWKQFSKFRRGIFDFKEFETSVYQFLGCGTSEKNPTAEKIPSHVATILTYFPHVQSPPPSVPETTTLADGTVLEPSPEEVEEVYAAIRSFENEKIAHAESESKRIVNEATELMCWCIERGVKTLTIYEGSGVLCEQEVDRIIDYARTKLALSGNALKNKKVNAKFHTHRRVVSFSNTWAETSNLSLDPFGIDETNGNDEDIVLEVFILEAVEPEKSLRDFIAFTSEEIANEHIKRDELSDEQLSSAFISYTSGTSKCPDILVLFGSKASLNGYPGYALRNTLICHHRKYRSTSFKIQAFNQALNTYSIHNA</sequence>
<evidence type="ECO:0000256" key="8">
    <source>
        <dbReference type="ARBA" id="ARBA00022824"/>
    </source>
</evidence>
<keyword evidence="11" id="KW-0472">Membrane</keyword>